<accession>A0A5B7CT48</accession>
<reference evidence="2 3" key="1">
    <citation type="submission" date="2019-05" db="EMBL/GenBank/DDBJ databases">
        <title>Another draft genome of Portunus trituberculatus and its Hox gene families provides insights of decapod evolution.</title>
        <authorList>
            <person name="Jeong J.-H."/>
            <person name="Song I."/>
            <person name="Kim S."/>
            <person name="Choi T."/>
            <person name="Kim D."/>
            <person name="Ryu S."/>
            <person name="Kim W."/>
        </authorList>
    </citation>
    <scope>NUCLEOTIDE SEQUENCE [LARGE SCALE GENOMIC DNA]</scope>
    <source>
        <tissue evidence="2">Muscle</tissue>
    </source>
</reference>
<organism evidence="2 3">
    <name type="scientific">Portunus trituberculatus</name>
    <name type="common">Swimming crab</name>
    <name type="synonym">Neptunus trituberculatus</name>
    <dbReference type="NCBI Taxonomy" id="210409"/>
    <lineage>
        <taxon>Eukaryota</taxon>
        <taxon>Metazoa</taxon>
        <taxon>Ecdysozoa</taxon>
        <taxon>Arthropoda</taxon>
        <taxon>Crustacea</taxon>
        <taxon>Multicrustacea</taxon>
        <taxon>Malacostraca</taxon>
        <taxon>Eumalacostraca</taxon>
        <taxon>Eucarida</taxon>
        <taxon>Decapoda</taxon>
        <taxon>Pleocyemata</taxon>
        <taxon>Brachyura</taxon>
        <taxon>Eubrachyura</taxon>
        <taxon>Portunoidea</taxon>
        <taxon>Portunidae</taxon>
        <taxon>Portuninae</taxon>
        <taxon>Portunus</taxon>
    </lineage>
</organism>
<protein>
    <submittedName>
        <fullName evidence="2">Uncharacterized protein</fullName>
    </submittedName>
</protein>
<gene>
    <name evidence="2" type="ORF">E2C01_005293</name>
</gene>
<dbReference type="Proteomes" id="UP000324222">
    <property type="component" value="Unassembled WGS sequence"/>
</dbReference>
<dbReference type="EMBL" id="VSRR010000224">
    <property type="protein sequence ID" value="MPC12590.1"/>
    <property type="molecule type" value="Genomic_DNA"/>
</dbReference>
<feature type="compositionally biased region" description="Polar residues" evidence="1">
    <location>
        <begin position="39"/>
        <end position="55"/>
    </location>
</feature>
<proteinExistence type="predicted"/>
<dbReference type="AlphaFoldDB" id="A0A5B7CT48"/>
<evidence type="ECO:0000256" key="1">
    <source>
        <dbReference type="SAM" id="MobiDB-lite"/>
    </source>
</evidence>
<name>A0A5B7CT48_PORTR</name>
<evidence type="ECO:0000313" key="2">
    <source>
        <dbReference type="EMBL" id="MPC12590.1"/>
    </source>
</evidence>
<sequence length="62" mass="6390">MDEHSLPPTTQTTSPQTSGGQEPRAIPVPVLSDDHSPGGESSQPQAGASSPTPQFVNILPNI</sequence>
<feature type="compositionally biased region" description="Low complexity" evidence="1">
    <location>
        <begin position="7"/>
        <end position="21"/>
    </location>
</feature>
<feature type="region of interest" description="Disordered" evidence="1">
    <location>
        <begin position="1"/>
        <end position="62"/>
    </location>
</feature>
<evidence type="ECO:0000313" key="3">
    <source>
        <dbReference type="Proteomes" id="UP000324222"/>
    </source>
</evidence>
<keyword evidence="3" id="KW-1185">Reference proteome</keyword>
<comment type="caution">
    <text evidence="2">The sequence shown here is derived from an EMBL/GenBank/DDBJ whole genome shotgun (WGS) entry which is preliminary data.</text>
</comment>